<dbReference type="Proteomes" id="UP000509791">
    <property type="component" value="Chromosome"/>
</dbReference>
<accession>A0A8D6U7Q4</accession>
<reference evidence="1 2" key="1">
    <citation type="submission" date="2020-06" db="EMBL/GenBank/DDBJ databases">
        <authorList>
            <person name="Chuat V."/>
        </authorList>
    </citation>
    <scope>NUCLEOTIDE SEQUENCE [LARGE SCALE GENOMIC DNA]</scope>
    <source>
        <strain evidence="1">STH_CIRM_998</strain>
    </source>
</reference>
<evidence type="ECO:0000313" key="1">
    <source>
        <dbReference type="EMBL" id="CAD0152665.1"/>
    </source>
</evidence>
<organism evidence="1 2">
    <name type="scientific">Streptococcus thermophilus</name>
    <dbReference type="NCBI Taxonomy" id="1308"/>
    <lineage>
        <taxon>Bacteria</taxon>
        <taxon>Bacillati</taxon>
        <taxon>Bacillota</taxon>
        <taxon>Bacilli</taxon>
        <taxon>Lactobacillales</taxon>
        <taxon>Streptococcaceae</taxon>
        <taxon>Streptococcus</taxon>
    </lineage>
</organism>
<sequence>MASLFSGFFFYYAENLHICQVSITERAIRTAYSKNLEM</sequence>
<proteinExistence type="predicted"/>
<gene>
    <name evidence="1" type="ORF">STHERMO_1384</name>
</gene>
<name>A0A8D6U7Q4_STRTR</name>
<dbReference type="EMBL" id="LR822027">
    <property type="protein sequence ID" value="CAD0152665.1"/>
    <property type="molecule type" value="Genomic_DNA"/>
</dbReference>
<protein>
    <submittedName>
        <fullName evidence="1">Uncharacterized protein</fullName>
    </submittedName>
</protein>
<evidence type="ECO:0000313" key="2">
    <source>
        <dbReference type="Proteomes" id="UP000509791"/>
    </source>
</evidence>
<dbReference type="AlphaFoldDB" id="A0A8D6U7Q4"/>